<name>A0A495S337_9FLAO</name>
<organism evidence="2 3">
    <name type="scientific">Flavobacterium limicola</name>
    <dbReference type="NCBI Taxonomy" id="180441"/>
    <lineage>
        <taxon>Bacteria</taxon>
        <taxon>Pseudomonadati</taxon>
        <taxon>Bacteroidota</taxon>
        <taxon>Flavobacteriia</taxon>
        <taxon>Flavobacteriales</taxon>
        <taxon>Flavobacteriaceae</taxon>
        <taxon>Flavobacterium</taxon>
    </lineage>
</organism>
<keyword evidence="3" id="KW-1185">Reference proteome</keyword>
<dbReference type="Proteomes" id="UP000280091">
    <property type="component" value="Unassembled WGS sequence"/>
</dbReference>
<feature type="transmembrane region" description="Helical" evidence="1">
    <location>
        <begin position="15"/>
        <end position="37"/>
    </location>
</feature>
<dbReference type="RefSeq" id="WP_121365310.1">
    <property type="nucleotide sequence ID" value="NZ_RBXA01000002.1"/>
</dbReference>
<keyword evidence="1" id="KW-0472">Membrane</keyword>
<keyword evidence="1" id="KW-1133">Transmembrane helix</keyword>
<dbReference type="EMBL" id="RBXA01000002">
    <property type="protein sequence ID" value="RKS94081.1"/>
    <property type="molecule type" value="Genomic_DNA"/>
</dbReference>
<keyword evidence="1" id="KW-0812">Transmembrane</keyword>
<reference evidence="2 3" key="1">
    <citation type="submission" date="2018-10" db="EMBL/GenBank/DDBJ databases">
        <title>Genomic Encyclopedia of Archaeal and Bacterial Type Strains, Phase II (KMG-II): from individual species to whole genera.</title>
        <authorList>
            <person name="Goeker M."/>
        </authorList>
    </citation>
    <scope>NUCLEOTIDE SEQUENCE [LARGE SCALE GENOMIC DNA]</scope>
    <source>
        <strain evidence="2 3">DSM 15094</strain>
    </source>
</reference>
<sequence length="154" mass="18630">MDITRLLKDYPTESATAIATVFALLGWVGRNIFQIFIENRRYSKELKTFFWKEKLNAAKKASEFYLENLNFLNLVRHQFEMYELGKANQNEFFENIEKEVKFYSEKLKAFPHFEHHHINIFYDFNENRAMEINKNTFEINQKIFELIPQELDSK</sequence>
<gene>
    <name evidence="2" type="ORF">BC952_1949</name>
</gene>
<evidence type="ECO:0000256" key="1">
    <source>
        <dbReference type="SAM" id="Phobius"/>
    </source>
</evidence>
<dbReference type="AlphaFoldDB" id="A0A495S337"/>
<comment type="caution">
    <text evidence="2">The sequence shown here is derived from an EMBL/GenBank/DDBJ whole genome shotgun (WGS) entry which is preliminary data.</text>
</comment>
<protein>
    <submittedName>
        <fullName evidence="2">Uncharacterized protein</fullName>
    </submittedName>
</protein>
<accession>A0A495S337</accession>
<proteinExistence type="predicted"/>
<dbReference type="OrthoDB" id="1343140at2"/>
<evidence type="ECO:0000313" key="2">
    <source>
        <dbReference type="EMBL" id="RKS94081.1"/>
    </source>
</evidence>
<evidence type="ECO:0000313" key="3">
    <source>
        <dbReference type="Proteomes" id="UP000280091"/>
    </source>
</evidence>